<name>A0ABW2T992_9ACTN</name>
<reference evidence="2" key="1">
    <citation type="journal article" date="2019" name="Int. J. Syst. Evol. Microbiol.">
        <title>The Global Catalogue of Microorganisms (GCM) 10K type strain sequencing project: providing services to taxonomists for standard genome sequencing and annotation.</title>
        <authorList>
            <consortium name="The Broad Institute Genomics Platform"/>
            <consortium name="The Broad Institute Genome Sequencing Center for Infectious Disease"/>
            <person name="Wu L."/>
            <person name="Ma J."/>
        </authorList>
    </citation>
    <scope>NUCLEOTIDE SEQUENCE [LARGE SCALE GENOMIC DNA]</scope>
    <source>
        <strain evidence="2">JCM 10083</strain>
    </source>
</reference>
<accession>A0ABW2T992</accession>
<protein>
    <submittedName>
        <fullName evidence="1">Uncharacterized protein</fullName>
    </submittedName>
</protein>
<evidence type="ECO:0000313" key="2">
    <source>
        <dbReference type="Proteomes" id="UP001596514"/>
    </source>
</evidence>
<evidence type="ECO:0000313" key="1">
    <source>
        <dbReference type="EMBL" id="MFC7605052.1"/>
    </source>
</evidence>
<dbReference type="RefSeq" id="WP_343962407.1">
    <property type="nucleotide sequence ID" value="NZ_BAAAGK010000007.1"/>
</dbReference>
<keyword evidence="2" id="KW-1185">Reference proteome</keyword>
<comment type="caution">
    <text evidence="1">The sequence shown here is derived from an EMBL/GenBank/DDBJ whole genome shotgun (WGS) entry which is preliminary data.</text>
</comment>
<dbReference type="EMBL" id="JBHTEE010000001">
    <property type="protein sequence ID" value="MFC7605052.1"/>
    <property type="molecule type" value="Genomic_DNA"/>
</dbReference>
<sequence length="108" mass="12016">MAISLCIPPRQGELCAPVRFDLTGEHTFLELTSRHRVTKVEQDEVKGTVAVWVDITDPETSRPVHVRFSVLPLGGQNSPRSRLLGEIERDGERLGVYGTYLGVVSEEN</sequence>
<gene>
    <name evidence="1" type="ORF">ACFQVD_33585</name>
</gene>
<organism evidence="1 2">
    <name type="scientific">Streptosporangium amethystogenes subsp. fukuiense</name>
    <dbReference type="NCBI Taxonomy" id="698418"/>
    <lineage>
        <taxon>Bacteria</taxon>
        <taxon>Bacillati</taxon>
        <taxon>Actinomycetota</taxon>
        <taxon>Actinomycetes</taxon>
        <taxon>Streptosporangiales</taxon>
        <taxon>Streptosporangiaceae</taxon>
        <taxon>Streptosporangium</taxon>
    </lineage>
</organism>
<dbReference type="Proteomes" id="UP001596514">
    <property type="component" value="Unassembled WGS sequence"/>
</dbReference>
<proteinExistence type="predicted"/>